<evidence type="ECO:0000313" key="2">
    <source>
        <dbReference type="Proteomes" id="UP000054359"/>
    </source>
</evidence>
<keyword evidence="2" id="KW-1185">Reference proteome</keyword>
<sequence length="55" mass="6405">MIPLNEYSISKELSTITRAESLLCPHNKYLPSTGKHQKEFTGLRKMRLILLRLFS</sequence>
<dbReference type="Proteomes" id="UP000054359">
    <property type="component" value="Unassembled WGS sequence"/>
</dbReference>
<feature type="non-terminal residue" evidence="1">
    <location>
        <position position="55"/>
    </location>
</feature>
<reference evidence="1 2" key="1">
    <citation type="submission" date="2013-11" db="EMBL/GenBank/DDBJ databases">
        <title>Genome sequencing of Stegodyphus mimosarum.</title>
        <authorList>
            <person name="Bechsgaard J."/>
        </authorList>
    </citation>
    <scope>NUCLEOTIDE SEQUENCE [LARGE SCALE GENOMIC DNA]</scope>
</reference>
<evidence type="ECO:0000313" key="1">
    <source>
        <dbReference type="EMBL" id="KFM58198.1"/>
    </source>
</evidence>
<dbReference type="AlphaFoldDB" id="A0A087SZA9"/>
<gene>
    <name evidence="1" type="ORF">X975_06681</name>
</gene>
<organism evidence="1 2">
    <name type="scientific">Stegodyphus mimosarum</name>
    <name type="common">African social velvet spider</name>
    <dbReference type="NCBI Taxonomy" id="407821"/>
    <lineage>
        <taxon>Eukaryota</taxon>
        <taxon>Metazoa</taxon>
        <taxon>Ecdysozoa</taxon>
        <taxon>Arthropoda</taxon>
        <taxon>Chelicerata</taxon>
        <taxon>Arachnida</taxon>
        <taxon>Araneae</taxon>
        <taxon>Araneomorphae</taxon>
        <taxon>Entelegynae</taxon>
        <taxon>Eresoidea</taxon>
        <taxon>Eresidae</taxon>
        <taxon>Stegodyphus</taxon>
    </lineage>
</organism>
<dbReference type="EMBL" id="KK112649">
    <property type="protein sequence ID" value="KFM58198.1"/>
    <property type="molecule type" value="Genomic_DNA"/>
</dbReference>
<accession>A0A087SZA9</accession>
<proteinExistence type="predicted"/>
<protein>
    <submittedName>
        <fullName evidence="1">Uncharacterized protein</fullName>
    </submittedName>
</protein>
<name>A0A087SZA9_STEMI</name>